<dbReference type="Gene3D" id="1.10.150.240">
    <property type="entry name" value="Putative phosphatase, domain 2"/>
    <property type="match status" value="1"/>
</dbReference>
<dbReference type="GO" id="GO:0016787">
    <property type="term" value="F:hydrolase activity"/>
    <property type="evidence" value="ECO:0007669"/>
    <property type="project" value="UniProtKB-KW"/>
</dbReference>
<organism evidence="2 3">
    <name type="scientific">Candidatus Faeciplasma pullistercoris</name>
    <dbReference type="NCBI Taxonomy" id="2840800"/>
    <lineage>
        <taxon>Bacteria</taxon>
        <taxon>Bacillati</taxon>
        <taxon>Bacillota</taxon>
        <taxon>Clostridia</taxon>
        <taxon>Eubacteriales</taxon>
        <taxon>Oscillospiraceae</taxon>
        <taxon>Oscillospiraceae incertae sedis</taxon>
        <taxon>Candidatus Faeciplasma</taxon>
    </lineage>
</organism>
<comment type="caution">
    <text evidence="2">The sequence shown here is derived from an EMBL/GenBank/DDBJ whole genome shotgun (WGS) entry which is preliminary data.</text>
</comment>
<dbReference type="InterPro" id="IPR051540">
    <property type="entry name" value="S-2-haloacid_dehalogenase"/>
</dbReference>
<dbReference type="Proteomes" id="UP000824136">
    <property type="component" value="Unassembled WGS sequence"/>
</dbReference>
<keyword evidence="1 2" id="KW-0378">Hydrolase</keyword>
<proteinExistence type="predicted"/>
<evidence type="ECO:0000256" key="1">
    <source>
        <dbReference type="ARBA" id="ARBA00022801"/>
    </source>
</evidence>
<dbReference type="SUPFAM" id="SSF56784">
    <property type="entry name" value="HAD-like"/>
    <property type="match status" value="1"/>
</dbReference>
<dbReference type="InterPro" id="IPR023214">
    <property type="entry name" value="HAD_sf"/>
</dbReference>
<sequence>MIKVIVFDIGRTLMEYVGMPNSWLEYYPAAFESVKNALKLEISEEDIAKSIEIFRSYSPRIKYREVDYSPEHIFGDVTSHWKCYFKLDDVINAFFGSMNLRAYIYPDTIPTLKKLRETGYKIATLTDVATGMPDEMHKSYFAELLGYFDKYVSSVSCGYKKPNPKGLCEIAAEFGVTHDEMIMVGDEQKDITVAKRFGCRSVLIDRDGSHPEYGQDEYIIGLDELPELAAKM</sequence>
<dbReference type="AlphaFoldDB" id="A0A9D1GUJ7"/>
<dbReference type="NCBIfam" id="TIGR01549">
    <property type="entry name" value="HAD-SF-IA-v1"/>
    <property type="match status" value="1"/>
</dbReference>
<protein>
    <submittedName>
        <fullName evidence="2">HAD family hydrolase</fullName>
    </submittedName>
</protein>
<dbReference type="PANTHER" id="PTHR43316">
    <property type="entry name" value="HYDROLASE, HALOACID DELAHOGENASE-RELATED"/>
    <property type="match status" value="1"/>
</dbReference>
<evidence type="ECO:0000313" key="3">
    <source>
        <dbReference type="Proteomes" id="UP000824136"/>
    </source>
</evidence>
<name>A0A9D1GUJ7_9FIRM</name>
<dbReference type="InterPro" id="IPR036412">
    <property type="entry name" value="HAD-like_sf"/>
</dbReference>
<dbReference type="Gene3D" id="3.40.50.1000">
    <property type="entry name" value="HAD superfamily/HAD-like"/>
    <property type="match status" value="1"/>
</dbReference>
<dbReference type="SFLD" id="SFLDS00003">
    <property type="entry name" value="Haloacid_Dehalogenase"/>
    <property type="match status" value="1"/>
</dbReference>
<reference evidence="2" key="1">
    <citation type="submission" date="2020-10" db="EMBL/GenBank/DDBJ databases">
        <authorList>
            <person name="Gilroy R."/>
        </authorList>
    </citation>
    <scope>NUCLEOTIDE SEQUENCE</scope>
    <source>
        <strain evidence="2">CHK33-4379</strain>
    </source>
</reference>
<dbReference type="InterPro" id="IPR023198">
    <property type="entry name" value="PGP-like_dom2"/>
</dbReference>
<dbReference type="Pfam" id="PF00702">
    <property type="entry name" value="Hydrolase"/>
    <property type="match status" value="1"/>
</dbReference>
<dbReference type="PRINTS" id="PR00413">
    <property type="entry name" value="HADHALOGNASE"/>
</dbReference>
<reference evidence="2" key="2">
    <citation type="journal article" date="2021" name="PeerJ">
        <title>Extensive microbial diversity within the chicken gut microbiome revealed by metagenomics and culture.</title>
        <authorList>
            <person name="Gilroy R."/>
            <person name="Ravi A."/>
            <person name="Getino M."/>
            <person name="Pursley I."/>
            <person name="Horton D.L."/>
            <person name="Alikhan N.F."/>
            <person name="Baker D."/>
            <person name="Gharbi K."/>
            <person name="Hall N."/>
            <person name="Watson M."/>
            <person name="Adriaenssens E.M."/>
            <person name="Foster-Nyarko E."/>
            <person name="Jarju S."/>
            <person name="Secka A."/>
            <person name="Antonio M."/>
            <person name="Oren A."/>
            <person name="Chaudhuri R.R."/>
            <person name="La Ragione R."/>
            <person name="Hildebrand F."/>
            <person name="Pallen M.J."/>
        </authorList>
    </citation>
    <scope>NUCLEOTIDE SEQUENCE</scope>
    <source>
        <strain evidence="2">CHK33-4379</strain>
    </source>
</reference>
<accession>A0A9D1GUJ7</accession>
<dbReference type="EMBL" id="DVLL01000010">
    <property type="protein sequence ID" value="HIT58545.1"/>
    <property type="molecule type" value="Genomic_DNA"/>
</dbReference>
<dbReference type="InterPro" id="IPR006439">
    <property type="entry name" value="HAD-SF_hydro_IA"/>
</dbReference>
<dbReference type="SFLD" id="SFLDG01129">
    <property type="entry name" value="C1.5:_HAD__Beta-PGM__Phosphata"/>
    <property type="match status" value="1"/>
</dbReference>
<gene>
    <name evidence="2" type="ORF">IAC39_02360</name>
</gene>
<evidence type="ECO:0000313" key="2">
    <source>
        <dbReference type="EMBL" id="HIT58545.1"/>
    </source>
</evidence>